<feature type="region of interest" description="Disordered" evidence="1">
    <location>
        <begin position="1"/>
        <end position="130"/>
    </location>
</feature>
<comment type="caution">
    <text evidence="2">The sequence shown here is derived from an EMBL/GenBank/DDBJ whole genome shotgun (WGS) entry which is preliminary data.</text>
</comment>
<evidence type="ECO:0000256" key="1">
    <source>
        <dbReference type="SAM" id="MobiDB-lite"/>
    </source>
</evidence>
<dbReference type="EMBL" id="JBBPEH010000004">
    <property type="protein sequence ID" value="KAK7539431.1"/>
    <property type="molecule type" value="Genomic_DNA"/>
</dbReference>
<protein>
    <recommendedName>
        <fullName evidence="4">TFIIS N-terminal domain-containing protein</fullName>
    </recommendedName>
</protein>
<dbReference type="Proteomes" id="UP001360953">
    <property type="component" value="Unassembled WGS sequence"/>
</dbReference>
<evidence type="ECO:0000313" key="3">
    <source>
        <dbReference type="Proteomes" id="UP001360953"/>
    </source>
</evidence>
<feature type="compositionally biased region" description="Basic residues" evidence="1">
    <location>
        <begin position="120"/>
        <end position="130"/>
    </location>
</feature>
<feature type="compositionally biased region" description="Low complexity" evidence="1">
    <location>
        <begin position="51"/>
        <end position="60"/>
    </location>
</feature>
<keyword evidence="3" id="KW-1185">Reference proteome</keyword>
<reference evidence="2 3" key="1">
    <citation type="submission" date="2024-04" db="EMBL/GenBank/DDBJ databases">
        <title>Phyllosticta paracitricarpa is synonymous to the EU quarantine fungus P. citricarpa based on phylogenomic analyses.</title>
        <authorList>
            <consortium name="Lawrence Berkeley National Laboratory"/>
            <person name="Van ingen-buijs V.A."/>
            <person name="Van westerhoven A.C."/>
            <person name="Haridas S."/>
            <person name="Skiadas P."/>
            <person name="Martin F."/>
            <person name="Groenewald J.Z."/>
            <person name="Crous P.W."/>
            <person name="Seidl M.F."/>
        </authorList>
    </citation>
    <scope>NUCLEOTIDE SEQUENCE [LARGE SCALE GENOMIC DNA]</scope>
    <source>
        <strain evidence="2 3">CPC 17464</strain>
    </source>
</reference>
<feature type="compositionally biased region" description="Basic residues" evidence="1">
    <location>
        <begin position="39"/>
        <end position="50"/>
    </location>
</feature>
<dbReference type="GeneID" id="92036489"/>
<evidence type="ECO:0008006" key="4">
    <source>
        <dbReference type="Google" id="ProtNLM"/>
    </source>
</evidence>
<proteinExistence type="predicted"/>
<dbReference type="RefSeq" id="XP_066656702.1">
    <property type="nucleotide sequence ID" value="XM_066803583.1"/>
</dbReference>
<feature type="region of interest" description="Disordered" evidence="1">
    <location>
        <begin position="136"/>
        <end position="155"/>
    </location>
</feature>
<sequence>MSGFKASQVRKPKHLARVLTTKGKNKNPGEPVKWLARNAWKKRQRNRNRANLRAAAVADAISFNSDNAVFRSGETNGDGHGESDEEDDHLFDSPPSPSALEKQDFHDDEPGLPSAPQPRQTKKRARMGQRIRRQIKAHMEQQQQQQIEEVSQKGSDEEEFFRVPVDIAKQRITALRHHLQTLLSDPPQTSGSATQFFAHLDELEGYILNNKVKDIQLERVLKAISGRKSIPSNLRARAGKMFGKWQAAIAKP</sequence>
<name>A0ABR1LY14_9PEZI</name>
<organism evidence="2 3">
    <name type="scientific">Phyllosticta citribraziliensis</name>
    <dbReference type="NCBI Taxonomy" id="989973"/>
    <lineage>
        <taxon>Eukaryota</taxon>
        <taxon>Fungi</taxon>
        <taxon>Dikarya</taxon>
        <taxon>Ascomycota</taxon>
        <taxon>Pezizomycotina</taxon>
        <taxon>Dothideomycetes</taxon>
        <taxon>Dothideomycetes incertae sedis</taxon>
        <taxon>Botryosphaeriales</taxon>
        <taxon>Phyllostictaceae</taxon>
        <taxon>Phyllosticta</taxon>
    </lineage>
</organism>
<accession>A0ABR1LY14</accession>
<evidence type="ECO:0000313" key="2">
    <source>
        <dbReference type="EMBL" id="KAK7539431.1"/>
    </source>
</evidence>
<gene>
    <name evidence="2" type="ORF">J3D65DRAFT_675584</name>
</gene>